<accession>A0A8J5XEF1</accession>
<keyword evidence="2" id="KW-0378">Hydrolase</keyword>
<gene>
    <name evidence="5" type="ORF">KFE25_010467</name>
</gene>
<dbReference type="Pfam" id="PF20789">
    <property type="entry name" value="4HBT_3C"/>
    <property type="match status" value="1"/>
</dbReference>
<comment type="caution">
    <text evidence="5">The sequence shown here is derived from an EMBL/GenBank/DDBJ whole genome shotgun (WGS) entry which is preliminary data.</text>
</comment>
<dbReference type="OrthoDB" id="68328at2759"/>
<dbReference type="EMBL" id="JAGTXO010000026">
    <property type="protein sequence ID" value="KAG8461280.1"/>
    <property type="molecule type" value="Genomic_DNA"/>
</dbReference>
<dbReference type="InterPro" id="IPR049450">
    <property type="entry name" value="ACOT8-like_C"/>
</dbReference>
<dbReference type="Gene3D" id="2.40.160.210">
    <property type="entry name" value="Acyl-CoA thioesterase, double hotdog domain"/>
    <property type="match status" value="1"/>
</dbReference>
<dbReference type="GO" id="GO:0009062">
    <property type="term" value="P:fatty acid catabolic process"/>
    <property type="evidence" value="ECO:0007669"/>
    <property type="project" value="TreeGrafter"/>
</dbReference>
<dbReference type="InterPro" id="IPR049449">
    <property type="entry name" value="TesB_ACOT8-like_N"/>
</dbReference>
<organism evidence="5 6">
    <name type="scientific">Diacronema lutheri</name>
    <name type="common">Unicellular marine alga</name>
    <name type="synonym">Monochrysis lutheri</name>
    <dbReference type="NCBI Taxonomy" id="2081491"/>
    <lineage>
        <taxon>Eukaryota</taxon>
        <taxon>Haptista</taxon>
        <taxon>Haptophyta</taxon>
        <taxon>Pavlovophyceae</taxon>
        <taxon>Pavlovales</taxon>
        <taxon>Pavlovaceae</taxon>
        <taxon>Diacronema</taxon>
    </lineage>
</organism>
<reference evidence="5" key="1">
    <citation type="submission" date="2021-05" db="EMBL/GenBank/DDBJ databases">
        <title>The genome of the haptophyte Pavlova lutheri (Diacronema luteri, Pavlovales) - a model for lipid biosynthesis in eukaryotic algae.</title>
        <authorList>
            <person name="Hulatt C.J."/>
            <person name="Posewitz M.C."/>
        </authorList>
    </citation>
    <scope>NUCLEOTIDE SEQUENCE</scope>
    <source>
        <strain evidence="5">NIVA-4/92</strain>
    </source>
</reference>
<dbReference type="Pfam" id="PF13622">
    <property type="entry name" value="4HBT_3"/>
    <property type="match status" value="1"/>
</dbReference>
<feature type="domain" description="Acyl-CoA thioesterase-like N-terminal HotDog" evidence="3">
    <location>
        <begin position="24"/>
        <end position="108"/>
    </location>
</feature>
<dbReference type="PANTHER" id="PTHR11066">
    <property type="entry name" value="ACYL-COA THIOESTERASE"/>
    <property type="match status" value="1"/>
</dbReference>
<dbReference type="OMA" id="WWRASER"/>
<dbReference type="GO" id="GO:0047617">
    <property type="term" value="F:fatty acyl-CoA hydrolase activity"/>
    <property type="evidence" value="ECO:0007669"/>
    <property type="project" value="InterPro"/>
</dbReference>
<evidence type="ECO:0000313" key="5">
    <source>
        <dbReference type="EMBL" id="KAG8461280.1"/>
    </source>
</evidence>
<evidence type="ECO:0000313" key="6">
    <source>
        <dbReference type="Proteomes" id="UP000751190"/>
    </source>
</evidence>
<evidence type="ECO:0008006" key="7">
    <source>
        <dbReference type="Google" id="ProtNLM"/>
    </source>
</evidence>
<keyword evidence="6" id="KW-1185">Reference proteome</keyword>
<protein>
    <recommendedName>
        <fullName evidence="7">Acyl-CoA thioesterase II</fullName>
    </recommendedName>
</protein>
<dbReference type="CDD" id="cd03444">
    <property type="entry name" value="Thioesterase_II_repeat1"/>
    <property type="match status" value="1"/>
</dbReference>
<dbReference type="SUPFAM" id="SSF54637">
    <property type="entry name" value="Thioesterase/thiol ester dehydrase-isomerase"/>
    <property type="match status" value="2"/>
</dbReference>
<sequence length="284" mass="30758">MGARFLALERTAEANVLVADAACWWRASERAFGGQLVAQCIVAAGAVSPSAQGSVHAVHVHFVNAARMVRTRYEVLPLREGRSFALYAVRGEELPNRRLIVSATVSFHAVAPPDGLWTGVRLHAPPMPAVPPPEACAPGAMKAWEDSKAEGLAHVCWQTRPVAGSPYLCWVRWHGGSAEQPLGGAHVEHAAALGFLSDLQFLWAALWPHAATHKVQMITSLDHGLYLHAERPCASDWMLFKLDSPFAAAERALVRGHVWAADGRALASMVQEGVLRVRRVASKL</sequence>
<dbReference type="InterPro" id="IPR029069">
    <property type="entry name" value="HotDog_dom_sf"/>
</dbReference>
<proteinExistence type="inferred from homology"/>
<comment type="similarity">
    <text evidence="1">Belongs to the C/M/P thioester hydrolase family.</text>
</comment>
<dbReference type="InterPro" id="IPR042171">
    <property type="entry name" value="Acyl-CoA_hotdog"/>
</dbReference>
<dbReference type="AlphaFoldDB" id="A0A8J5XEF1"/>
<evidence type="ECO:0000259" key="4">
    <source>
        <dbReference type="Pfam" id="PF20789"/>
    </source>
</evidence>
<evidence type="ECO:0000256" key="2">
    <source>
        <dbReference type="ARBA" id="ARBA00022801"/>
    </source>
</evidence>
<dbReference type="PANTHER" id="PTHR11066:SF34">
    <property type="entry name" value="ACYL-COENZYME A THIOESTERASE 8"/>
    <property type="match status" value="1"/>
</dbReference>
<name>A0A8J5XEF1_DIALT</name>
<dbReference type="Proteomes" id="UP000751190">
    <property type="component" value="Unassembled WGS sequence"/>
</dbReference>
<evidence type="ECO:0000256" key="1">
    <source>
        <dbReference type="ARBA" id="ARBA00006538"/>
    </source>
</evidence>
<dbReference type="GO" id="GO:0006637">
    <property type="term" value="P:acyl-CoA metabolic process"/>
    <property type="evidence" value="ECO:0007669"/>
    <property type="project" value="InterPro"/>
</dbReference>
<dbReference type="GO" id="GO:0005782">
    <property type="term" value="C:peroxisomal matrix"/>
    <property type="evidence" value="ECO:0007669"/>
    <property type="project" value="UniProtKB-SubCell"/>
</dbReference>
<dbReference type="InterPro" id="IPR003703">
    <property type="entry name" value="Acyl_CoA_thio"/>
</dbReference>
<evidence type="ECO:0000259" key="3">
    <source>
        <dbReference type="Pfam" id="PF13622"/>
    </source>
</evidence>
<feature type="domain" description="Acyl-CoA thioesterase-like C-terminal" evidence="4">
    <location>
        <begin position="132"/>
        <end position="274"/>
    </location>
</feature>